<comment type="caution">
    <text evidence="6">The sequence shown here is derived from an EMBL/GenBank/DDBJ whole genome shotgun (WGS) entry which is preliminary data.</text>
</comment>
<name>A0ABS8CCW3_9BURK</name>
<evidence type="ECO:0000256" key="4">
    <source>
        <dbReference type="SAM" id="MobiDB-lite"/>
    </source>
</evidence>
<dbReference type="SUPFAM" id="SSF46785">
    <property type="entry name" value="Winged helix' DNA-binding domain"/>
    <property type="match status" value="1"/>
</dbReference>
<accession>A0ABS8CCW3</accession>
<dbReference type="RefSeq" id="WP_226954228.1">
    <property type="nucleotide sequence ID" value="NZ_JACDXW010000004.1"/>
</dbReference>
<evidence type="ECO:0000256" key="3">
    <source>
        <dbReference type="ARBA" id="ARBA00023163"/>
    </source>
</evidence>
<protein>
    <submittedName>
        <fullName evidence="6">MarR family transcriptional regulator</fullName>
    </submittedName>
</protein>
<feature type="domain" description="HTH marR-type" evidence="5">
    <location>
        <begin position="29"/>
        <end position="172"/>
    </location>
</feature>
<sequence>MSKNKTDEKNVVPELSEKKRRVTRTPRHASTLSKEFDMLDDSLGYIIKRAQVRTYEVLFGLLGSESITPGRMTALCLVAKQPGISQSELAEMLSITRAAVVKVVDTLETRGFVQRQSIPDNRRTYALAVTPEGYDELRRLTRLSRQYEKQISARLSVDERKQLMALLQRVAL</sequence>
<dbReference type="PANTHER" id="PTHR33164">
    <property type="entry name" value="TRANSCRIPTIONAL REGULATOR, MARR FAMILY"/>
    <property type="match status" value="1"/>
</dbReference>
<keyword evidence="1" id="KW-0805">Transcription regulation</keyword>
<dbReference type="Gene3D" id="1.10.10.10">
    <property type="entry name" value="Winged helix-like DNA-binding domain superfamily/Winged helix DNA-binding domain"/>
    <property type="match status" value="1"/>
</dbReference>
<dbReference type="InterPro" id="IPR036388">
    <property type="entry name" value="WH-like_DNA-bd_sf"/>
</dbReference>
<feature type="region of interest" description="Disordered" evidence="4">
    <location>
        <begin position="1"/>
        <end position="28"/>
    </location>
</feature>
<dbReference type="InterPro" id="IPR000835">
    <property type="entry name" value="HTH_MarR-typ"/>
</dbReference>
<feature type="compositionally biased region" description="Basic residues" evidence="4">
    <location>
        <begin position="18"/>
        <end position="27"/>
    </location>
</feature>
<proteinExistence type="predicted"/>
<evidence type="ECO:0000256" key="1">
    <source>
        <dbReference type="ARBA" id="ARBA00023015"/>
    </source>
</evidence>
<dbReference type="Proteomes" id="UP000776983">
    <property type="component" value="Unassembled WGS sequence"/>
</dbReference>
<dbReference type="InterPro" id="IPR036390">
    <property type="entry name" value="WH_DNA-bd_sf"/>
</dbReference>
<organism evidence="6 7">
    <name type="scientific">Mesopusillimonas faecipullorum</name>
    <dbReference type="NCBI Taxonomy" id="2755040"/>
    <lineage>
        <taxon>Bacteria</taxon>
        <taxon>Pseudomonadati</taxon>
        <taxon>Pseudomonadota</taxon>
        <taxon>Betaproteobacteria</taxon>
        <taxon>Burkholderiales</taxon>
        <taxon>Alcaligenaceae</taxon>
        <taxon>Mesopusillimonas</taxon>
    </lineage>
</organism>
<keyword evidence="7" id="KW-1185">Reference proteome</keyword>
<evidence type="ECO:0000313" key="6">
    <source>
        <dbReference type="EMBL" id="MCB5363858.1"/>
    </source>
</evidence>
<dbReference type="PRINTS" id="PR00598">
    <property type="entry name" value="HTHMARR"/>
</dbReference>
<dbReference type="InterPro" id="IPR023187">
    <property type="entry name" value="Tscrpt_reg_MarR-type_CS"/>
</dbReference>
<dbReference type="EMBL" id="JACDXW010000004">
    <property type="protein sequence ID" value="MCB5363858.1"/>
    <property type="molecule type" value="Genomic_DNA"/>
</dbReference>
<gene>
    <name evidence="6" type="ORF">H0484_08860</name>
</gene>
<dbReference type="PROSITE" id="PS01117">
    <property type="entry name" value="HTH_MARR_1"/>
    <property type="match status" value="1"/>
</dbReference>
<dbReference type="Pfam" id="PF01047">
    <property type="entry name" value="MarR"/>
    <property type="match status" value="1"/>
</dbReference>
<evidence type="ECO:0000259" key="5">
    <source>
        <dbReference type="PROSITE" id="PS50995"/>
    </source>
</evidence>
<keyword evidence="2" id="KW-0238">DNA-binding</keyword>
<reference evidence="6 7" key="1">
    <citation type="submission" date="2020-07" db="EMBL/GenBank/DDBJ databases">
        <title>Pusillimonas sp. nov., isolated from poultry manure in Taiwan.</title>
        <authorList>
            <person name="Lin S.-Y."/>
            <person name="Tang Y.-S."/>
            <person name="Young C.-C."/>
        </authorList>
    </citation>
    <scope>NUCLEOTIDE SEQUENCE [LARGE SCALE GENOMIC DNA]</scope>
    <source>
        <strain evidence="6 7">CC-YST705</strain>
    </source>
</reference>
<keyword evidence="3" id="KW-0804">Transcription</keyword>
<evidence type="ECO:0000313" key="7">
    <source>
        <dbReference type="Proteomes" id="UP000776983"/>
    </source>
</evidence>
<dbReference type="SMART" id="SM00347">
    <property type="entry name" value="HTH_MARR"/>
    <property type="match status" value="1"/>
</dbReference>
<dbReference type="PANTHER" id="PTHR33164:SF43">
    <property type="entry name" value="HTH-TYPE TRANSCRIPTIONAL REPRESSOR YETL"/>
    <property type="match status" value="1"/>
</dbReference>
<dbReference type="PROSITE" id="PS50995">
    <property type="entry name" value="HTH_MARR_2"/>
    <property type="match status" value="1"/>
</dbReference>
<evidence type="ECO:0000256" key="2">
    <source>
        <dbReference type="ARBA" id="ARBA00023125"/>
    </source>
</evidence>
<dbReference type="InterPro" id="IPR039422">
    <property type="entry name" value="MarR/SlyA-like"/>
</dbReference>
<feature type="compositionally biased region" description="Basic and acidic residues" evidence="4">
    <location>
        <begin position="1"/>
        <end position="17"/>
    </location>
</feature>